<keyword evidence="2" id="KW-1133">Transmembrane helix</keyword>
<reference evidence="3 4" key="1">
    <citation type="journal article" date="2012" name="Sci. Rep.">
        <title>Genomic perspectives on the evolution of fungal entomopathogenicity in Beauveria bassiana.</title>
        <authorList>
            <person name="Xiao G."/>
            <person name="Ying S.H."/>
            <person name="Zheng P."/>
            <person name="Wang Z.L."/>
            <person name="Zhang S."/>
            <person name="Xie X.Q."/>
            <person name="Shang Y."/>
            <person name="St Leger R.J."/>
            <person name="Zhao G.P."/>
            <person name="Wang C."/>
            <person name="Feng M.G."/>
        </authorList>
    </citation>
    <scope>NUCLEOTIDE SEQUENCE [LARGE SCALE GENOMIC DNA]</scope>
    <source>
        <strain evidence="3 4">ARSEF 2860</strain>
    </source>
</reference>
<keyword evidence="4" id="KW-1185">Reference proteome</keyword>
<accession>J5J4A6</accession>
<sequence>MADLASMGGGLEEDEEIRGALEDVGGEAEGEDLGITEKIEAATGMHLAGIVIAVGLEAVILALVESLVEYCHDAAQRRHGAKDGI</sequence>
<feature type="region of interest" description="Disordered" evidence="1">
    <location>
        <begin position="1"/>
        <end position="25"/>
    </location>
</feature>
<dbReference type="HOGENOM" id="CLU_2512286_0_0_1"/>
<evidence type="ECO:0000256" key="1">
    <source>
        <dbReference type="SAM" id="MobiDB-lite"/>
    </source>
</evidence>
<evidence type="ECO:0000256" key="2">
    <source>
        <dbReference type="SAM" id="Phobius"/>
    </source>
</evidence>
<dbReference type="GeneID" id="19892508"/>
<gene>
    <name evidence="3" type="ORF">BBA_09496</name>
</gene>
<dbReference type="AlphaFoldDB" id="J5J4A6"/>
<keyword evidence="2" id="KW-0472">Membrane</keyword>
<name>J5J4A6_BEAB2</name>
<dbReference type="EMBL" id="JH725205">
    <property type="protein sequence ID" value="EJP61528.1"/>
    <property type="molecule type" value="Genomic_DNA"/>
</dbReference>
<proteinExistence type="predicted"/>
<dbReference type="RefSeq" id="XP_008602815.1">
    <property type="nucleotide sequence ID" value="XM_008604593.1"/>
</dbReference>
<dbReference type="InParanoid" id="J5J4A6"/>
<evidence type="ECO:0000313" key="3">
    <source>
        <dbReference type="EMBL" id="EJP61528.1"/>
    </source>
</evidence>
<organism evidence="3 4">
    <name type="scientific">Beauveria bassiana (strain ARSEF 2860)</name>
    <name type="common">White muscardine disease fungus</name>
    <name type="synonym">Tritirachium shiotae</name>
    <dbReference type="NCBI Taxonomy" id="655819"/>
    <lineage>
        <taxon>Eukaryota</taxon>
        <taxon>Fungi</taxon>
        <taxon>Dikarya</taxon>
        <taxon>Ascomycota</taxon>
        <taxon>Pezizomycotina</taxon>
        <taxon>Sordariomycetes</taxon>
        <taxon>Hypocreomycetidae</taxon>
        <taxon>Hypocreales</taxon>
        <taxon>Cordycipitaceae</taxon>
        <taxon>Beauveria</taxon>
    </lineage>
</organism>
<protein>
    <submittedName>
        <fullName evidence="3">Uncharacterized protein</fullName>
    </submittedName>
</protein>
<evidence type="ECO:0000313" key="4">
    <source>
        <dbReference type="Proteomes" id="UP000002762"/>
    </source>
</evidence>
<keyword evidence="2" id="KW-0812">Transmembrane</keyword>
<feature type="transmembrane region" description="Helical" evidence="2">
    <location>
        <begin position="47"/>
        <end position="68"/>
    </location>
</feature>
<dbReference type="Proteomes" id="UP000002762">
    <property type="component" value="Unassembled WGS sequence"/>
</dbReference>